<dbReference type="Proteomes" id="UP000008387">
    <property type="component" value="Chromosome"/>
</dbReference>
<gene>
    <name evidence="1" type="ordered locus">HBZC1_14130</name>
</gene>
<dbReference type="AlphaFoldDB" id="F8KU60"/>
<dbReference type="HOGENOM" id="CLU_3118493_0_0_7"/>
<accession>F8KU60</accession>
<organism evidence="1 2">
    <name type="scientific">Helicobacter bizzozeronii (strain CIII-1)</name>
    <dbReference type="NCBI Taxonomy" id="1002804"/>
    <lineage>
        <taxon>Bacteria</taxon>
        <taxon>Pseudomonadati</taxon>
        <taxon>Campylobacterota</taxon>
        <taxon>Epsilonproteobacteria</taxon>
        <taxon>Campylobacterales</taxon>
        <taxon>Helicobacteraceae</taxon>
        <taxon>Helicobacter</taxon>
    </lineage>
</organism>
<evidence type="ECO:0000313" key="2">
    <source>
        <dbReference type="Proteomes" id="UP000008387"/>
    </source>
</evidence>
<protein>
    <submittedName>
        <fullName evidence="1">Uncharacterized protein</fullName>
    </submittedName>
</protein>
<sequence>MKNWENPARAGVLVCCVSGCSDGLAERERERERAEFFQIFQIIKEHWGTP</sequence>
<proteinExistence type="predicted"/>
<keyword evidence="2" id="KW-1185">Reference proteome</keyword>
<name>F8KU60_HELBC</name>
<dbReference type="EMBL" id="FR871757">
    <property type="protein sequence ID" value="CCB80399.1"/>
    <property type="molecule type" value="Genomic_DNA"/>
</dbReference>
<reference evidence="1 2" key="1">
    <citation type="journal article" date="2011" name="J. Bacteriol.">
        <title>Genome sequence of Helicobacter bizzozeronii strain CIII-1, an isolate from human gastric mucosa.</title>
        <authorList>
            <person name="Schott T."/>
            <person name="Rossi M."/>
            <person name="Hanninen M.L."/>
        </authorList>
    </citation>
    <scope>NUCLEOTIDE SEQUENCE [LARGE SCALE GENOMIC DNA]</scope>
    <source>
        <strain evidence="1 2">CIII-1</strain>
    </source>
</reference>
<dbReference type="KEGG" id="hbi:HBZC1_14130"/>
<evidence type="ECO:0000313" key="1">
    <source>
        <dbReference type="EMBL" id="CCB80399.1"/>
    </source>
</evidence>